<protein>
    <submittedName>
        <fullName evidence="2">Uncharacterized protein</fullName>
    </submittedName>
</protein>
<organism evidence="2">
    <name type="scientific">marine sediment metagenome</name>
    <dbReference type="NCBI Taxonomy" id="412755"/>
    <lineage>
        <taxon>unclassified sequences</taxon>
        <taxon>metagenomes</taxon>
        <taxon>ecological metagenomes</taxon>
    </lineage>
</organism>
<proteinExistence type="predicted"/>
<evidence type="ECO:0000256" key="1">
    <source>
        <dbReference type="SAM" id="MobiDB-lite"/>
    </source>
</evidence>
<name>X1PUJ4_9ZZZZ</name>
<feature type="region of interest" description="Disordered" evidence="1">
    <location>
        <begin position="1"/>
        <end position="25"/>
    </location>
</feature>
<feature type="compositionally biased region" description="Low complexity" evidence="1">
    <location>
        <begin position="11"/>
        <end position="22"/>
    </location>
</feature>
<comment type="caution">
    <text evidence="2">The sequence shown here is derived from an EMBL/GenBank/DDBJ whole genome shotgun (WGS) entry which is preliminary data.</text>
</comment>
<sequence length="177" mass="19082">MRALKDRFSKGGPASAGAAPPGEQRLPELITALAAFKEKPSDESVTALLKELSDTKFDALKQDILSRIPQATEPKSFISQLSEFGTAMRDLGPTLRSILGISESPQPPPTTATPVQLQDKDGNPYVMDIQSLITVKKFEGDERRADAEQKSKQETGATLRDFLSKIGNAAAKVAGRE</sequence>
<evidence type="ECO:0000313" key="2">
    <source>
        <dbReference type="EMBL" id="GAI46201.1"/>
    </source>
</evidence>
<gene>
    <name evidence="2" type="ORF">S06H3_41686</name>
</gene>
<dbReference type="EMBL" id="BARV01025719">
    <property type="protein sequence ID" value="GAI46201.1"/>
    <property type="molecule type" value="Genomic_DNA"/>
</dbReference>
<dbReference type="AlphaFoldDB" id="X1PUJ4"/>
<reference evidence="2" key="1">
    <citation type="journal article" date="2014" name="Front. Microbiol.">
        <title>High frequency of phylogenetically diverse reductive dehalogenase-homologous genes in deep subseafloor sedimentary metagenomes.</title>
        <authorList>
            <person name="Kawai M."/>
            <person name="Futagami T."/>
            <person name="Toyoda A."/>
            <person name="Takaki Y."/>
            <person name="Nishi S."/>
            <person name="Hori S."/>
            <person name="Arai W."/>
            <person name="Tsubouchi T."/>
            <person name="Morono Y."/>
            <person name="Uchiyama I."/>
            <person name="Ito T."/>
            <person name="Fujiyama A."/>
            <person name="Inagaki F."/>
            <person name="Takami H."/>
        </authorList>
    </citation>
    <scope>NUCLEOTIDE SEQUENCE</scope>
    <source>
        <strain evidence="2">Expedition CK06-06</strain>
    </source>
</reference>
<feature type="region of interest" description="Disordered" evidence="1">
    <location>
        <begin position="101"/>
        <end position="121"/>
    </location>
</feature>
<accession>X1PUJ4</accession>